<dbReference type="Proteomes" id="UP000799770">
    <property type="component" value="Unassembled WGS sequence"/>
</dbReference>
<evidence type="ECO:0000313" key="2">
    <source>
        <dbReference type="Proteomes" id="UP000799770"/>
    </source>
</evidence>
<organism evidence="1 2">
    <name type="scientific">Lophiotrema nucula</name>
    <dbReference type="NCBI Taxonomy" id="690887"/>
    <lineage>
        <taxon>Eukaryota</taxon>
        <taxon>Fungi</taxon>
        <taxon>Dikarya</taxon>
        <taxon>Ascomycota</taxon>
        <taxon>Pezizomycotina</taxon>
        <taxon>Dothideomycetes</taxon>
        <taxon>Pleosporomycetidae</taxon>
        <taxon>Pleosporales</taxon>
        <taxon>Lophiotremataceae</taxon>
        <taxon>Lophiotrema</taxon>
    </lineage>
</organism>
<gene>
    <name evidence="1" type="ORF">BDV96DRAFT_600716</name>
</gene>
<dbReference type="AlphaFoldDB" id="A0A6A5Z6D7"/>
<proteinExistence type="predicted"/>
<accession>A0A6A5Z6D7</accession>
<name>A0A6A5Z6D7_9PLEO</name>
<keyword evidence="2" id="KW-1185">Reference proteome</keyword>
<protein>
    <submittedName>
        <fullName evidence="1">Uncharacterized protein</fullName>
    </submittedName>
</protein>
<dbReference type="EMBL" id="ML977326">
    <property type="protein sequence ID" value="KAF2113968.1"/>
    <property type="molecule type" value="Genomic_DNA"/>
</dbReference>
<evidence type="ECO:0000313" key="1">
    <source>
        <dbReference type="EMBL" id="KAF2113968.1"/>
    </source>
</evidence>
<sequence length="186" mass="19922">MTSVRGMAPVKAHPTALTSGDLLYRVTPAQQTSQGFSCSLCVKSQAAPVGGGPAWATSQLLVALPPAFTFFRRSQQCNEGGNLADKECREKAPRCDFMEDGTSTPKFDCSGLCFLADVCAMMAHGESRSADSDGPTQSFVDAFVSQAVRAETRQASFHTEWNTVEAVPNYRGMIPGVQMLLASTTR</sequence>
<reference evidence="1" key="1">
    <citation type="journal article" date="2020" name="Stud. Mycol.">
        <title>101 Dothideomycetes genomes: a test case for predicting lifestyles and emergence of pathogens.</title>
        <authorList>
            <person name="Haridas S."/>
            <person name="Albert R."/>
            <person name="Binder M."/>
            <person name="Bloem J."/>
            <person name="Labutti K."/>
            <person name="Salamov A."/>
            <person name="Andreopoulos B."/>
            <person name="Baker S."/>
            <person name="Barry K."/>
            <person name="Bills G."/>
            <person name="Bluhm B."/>
            <person name="Cannon C."/>
            <person name="Castanera R."/>
            <person name="Culley D."/>
            <person name="Daum C."/>
            <person name="Ezra D."/>
            <person name="Gonzalez J."/>
            <person name="Henrissat B."/>
            <person name="Kuo A."/>
            <person name="Liang C."/>
            <person name="Lipzen A."/>
            <person name="Lutzoni F."/>
            <person name="Magnuson J."/>
            <person name="Mondo S."/>
            <person name="Nolan M."/>
            <person name="Ohm R."/>
            <person name="Pangilinan J."/>
            <person name="Park H.-J."/>
            <person name="Ramirez L."/>
            <person name="Alfaro M."/>
            <person name="Sun H."/>
            <person name="Tritt A."/>
            <person name="Yoshinaga Y."/>
            <person name="Zwiers L.-H."/>
            <person name="Turgeon B."/>
            <person name="Goodwin S."/>
            <person name="Spatafora J."/>
            <person name="Crous P."/>
            <person name="Grigoriev I."/>
        </authorList>
    </citation>
    <scope>NUCLEOTIDE SEQUENCE</scope>
    <source>
        <strain evidence="1">CBS 627.86</strain>
    </source>
</reference>